<dbReference type="InterPro" id="IPR001841">
    <property type="entry name" value="Znf_RING"/>
</dbReference>
<evidence type="ECO:0000256" key="8">
    <source>
        <dbReference type="ARBA" id="ARBA00022723"/>
    </source>
</evidence>
<dbReference type="Gramene" id="Mp2g03060.1">
    <property type="protein sequence ID" value="Mp2g03060.1.cds"/>
    <property type="gene ID" value="Mp2g03060"/>
</dbReference>
<dbReference type="EMBL" id="KZ772747">
    <property type="protein sequence ID" value="PTQ34967.1"/>
    <property type="molecule type" value="Genomic_DNA"/>
</dbReference>
<evidence type="ECO:0000256" key="5">
    <source>
        <dbReference type="ARBA" id="ARBA00012483"/>
    </source>
</evidence>
<evidence type="ECO:0000256" key="12">
    <source>
        <dbReference type="ARBA" id="ARBA00022833"/>
    </source>
</evidence>
<feature type="transmembrane region" description="Helical" evidence="17">
    <location>
        <begin position="98"/>
        <end position="121"/>
    </location>
</feature>
<dbReference type="InterPro" id="IPR050731">
    <property type="entry name" value="HRD1_E3_ubiq-ligases"/>
</dbReference>
<dbReference type="GO" id="GO:0008270">
    <property type="term" value="F:zinc ion binding"/>
    <property type="evidence" value="ECO:0007669"/>
    <property type="project" value="UniProtKB-KW"/>
</dbReference>
<dbReference type="GO" id="GO:0012505">
    <property type="term" value="C:endomembrane system"/>
    <property type="evidence" value="ECO:0000318"/>
    <property type="project" value="GO_Central"/>
</dbReference>
<evidence type="ECO:0000256" key="4">
    <source>
        <dbReference type="ARBA" id="ARBA00010089"/>
    </source>
</evidence>
<comment type="pathway">
    <text evidence="3">Protein modification; protein ubiquitination.</text>
</comment>
<name>A0A2R6WMA4_MARPO</name>
<feature type="compositionally biased region" description="Polar residues" evidence="16">
    <location>
        <begin position="678"/>
        <end position="697"/>
    </location>
</feature>
<evidence type="ECO:0000256" key="16">
    <source>
        <dbReference type="SAM" id="MobiDB-lite"/>
    </source>
</evidence>
<comment type="catalytic activity">
    <reaction evidence="1">
        <text>S-ubiquitinyl-[E2 ubiquitin-conjugating enzyme]-L-cysteine + [acceptor protein]-L-lysine = [E2 ubiquitin-conjugating enzyme]-L-cysteine + N(6)-ubiquitinyl-[acceptor protein]-L-lysine.</text>
        <dbReference type="EC" id="2.3.2.27"/>
    </reaction>
</comment>
<keyword evidence="14 17" id="KW-0472">Membrane</keyword>
<evidence type="ECO:0000256" key="9">
    <source>
        <dbReference type="ARBA" id="ARBA00022771"/>
    </source>
</evidence>
<feature type="compositionally biased region" description="Basic and acidic residues" evidence="16">
    <location>
        <begin position="662"/>
        <end position="673"/>
    </location>
</feature>
<dbReference type="GO" id="GO:0043161">
    <property type="term" value="P:proteasome-mediated ubiquitin-dependent protein catabolic process"/>
    <property type="evidence" value="ECO:0000318"/>
    <property type="project" value="GO_Central"/>
</dbReference>
<gene>
    <name evidence="19" type="ORF">MARPO_0075s0067</name>
</gene>
<keyword evidence="20" id="KW-1185">Reference proteome</keyword>
<dbReference type="SUPFAM" id="SSF57850">
    <property type="entry name" value="RING/U-box"/>
    <property type="match status" value="1"/>
</dbReference>
<dbReference type="GO" id="GO:0005789">
    <property type="term" value="C:endoplasmic reticulum membrane"/>
    <property type="evidence" value="ECO:0007669"/>
    <property type="project" value="UniProtKB-SubCell"/>
</dbReference>
<feature type="compositionally biased region" description="Polar residues" evidence="16">
    <location>
        <begin position="585"/>
        <end position="599"/>
    </location>
</feature>
<evidence type="ECO:0000313" key="20">
    <source>
        <dbReference type="Proteomes" id="UP000244005"/>
    </source>
</evidence>
<dbReference type="Pfam" id="PF13639">
    <property type="entry name" value="zf-RING_2"/>
    <property type="match status" value="1"/>
</dbReference>
<dbReference type="InterPro" id="IPR057992">
    <property type="entry name" value="TPR_SYVN1_N"/>
</dbReference>
<dbReference type="GO" id="GO:0036503">
    <property type="term" value="P:ERAD pathway"/>
    <property type="evidence" value="ECO:0000318"/>
    <property type="project" value="GO_Central"/>
</dbReference>
<evidence type="ECO:0000256" key="15">
    <source>
        <dbReference type="PROSITE-ProRule" id="PRU00175"/>
    </source>
</evidence>
<sequence>MWWRGLAKNSVLRRFRSESCSLHIHGVSSRNDTKLVKKKEYNSRKEGLKGPTKGTMVSPGTYAAVSAACAVAVIYHAVSTRRQFYPVMLYLSHSKISLLFLLNMGFVMMCGLWQLVNMIFLGPLRETEVERLNEQVWREVMEILFAMTVFREEFSLYFMFLITVLLFMKAHHWLAQKRVEYIETTPSVPTLSHVRLCTFMALLLTLDCLFFHRSFSHLLKTREASVSLFFAFEYTILVSTTIGTFIKYALHMGDTYMEGRFTGKAVCLFYLELVQDLLHLSLYLLFFLVIFMNYGLPLHLVRELYETFRNFKNRIADYLRYRRLTYNMNERFADANAEDLIRDATCIVCREDMVEAKKLPCGHLFHIHCLRQWLERQNTCPTCRAPVLGPDDEPSIDQLEEEQFENEVQAEEGEIDFTPENAGENADGNAEYNVEPAVENATNWSQVHAAATTAAANYGSSFLLPVLSRGYSIWYPMLLPSYTQAHTSGQANMDVTGSGEELCNVASSLTRDTFCPALMVNVYNQHNVLQRWIWKHNMVQTAELFSQLQQNAMQPCFLPHASSSASPLVDPNSSSRSLIREQQAEDAQNNLHPSCANSDSQNDVQLTYLRGVSEILERHLQHCVELQHQIGALTLAQPSSISRDTKEDSKDGSTVFHLRELNEESESRSRVELGDTAASKNDSLSLSTNPLYNTSLPSSSSSSTGRADT</sequence>
<organism evidence="19 20">
    <name type="scientific">Marchantia polymorpha</name>
    <name type="common">Common liverwort</name>
    <name type="synonym">Marchantia aquatica</name>
    <dbReference type="NCBI Taxonomy" id="3197"/>
    <lineage>
        <taxon>Eukaryota</taxon>
        <taxon>Viridiplantae</taxon>
        <taxon>Streptophyta</taxon>
        <taxon>Embryophyta</taxon>
        <taxon>Marchantiophyta</taxon>
        <taxon>Marchantiopsida</taxon>
        <taxon>Marchantiidae</taxon>
        <taxon>Marchantiales</taxon>
        <taxon>Marchantiaceae</taxon>
        <taxon>Marchantia</taxon>
    </lineage>
</organism>
<dbReference type="OrthoDB" id="7759664at2759"/>
<feature type="region of interest" description="Disordered" evidence="16">
    <location>
        <begin position="564"/>
        <end position="599"/>
    </location>
</feature>
<proteinExistence type="inferred from homology"/>
<dbReference type="AlphaFoldDB" id="A0A2R6WMA4"/>
<feature type="transmembrane region" description="Helical" evidence="17">
    <location>
        <begin position="193"/>
        <end position="212"/>
    </location>
</feature>
<feature type="transmembrane region" description="Helical" evidence="17">
    <location>
        <begin position="224"/>
        <end position="250"/>
    </location>
</feature>
<accession>A0A2R6WMA4</accession>
<evidence type="ECO:0000256" key="7">
    <source>
        <dbReference type="ARBA" id="ARBA00022692"/>
    </source>
</evidence>
<protein>
    <recommendedName>
        <fullName evidence="5">RING-type E3 ubiquitin transferase</fullName>
        <ecNumber evidence="5">2.3.2.27</ecNumber>
    </recommendedName>
</protein>
<dbReference type="PANTHER" id="PTHR22763">
    <property type="entry name" value="RING ZINC FINGER PROTEIN"/>
    <property type="match status" value="1"/>
</dbReference>
<dbReference type="PROSITE" id="PS50089">
    <property type="entry name" value="ZF_RING_2"/>
    <property type="match status" value="1"/>
</dbReference>
<keyword evidence="6" id="KW-0808">Transferase</keyword>
<comment type="subcellular location">
    <subcellularLocation>
        <location evidence="2">Endoplasmic reticulum membrane</location>
        <topology evidence="2">Multi-pass membrane protein</topology>
    </subcellularLocation>
</comment>
<feature type="transmembrane region" description="Helical" evidence="17">
    <location>
        <begin position="280"/>
        <end position="301"/>
    </location>
</feature>
<dbReference type="CDD" id="cd16479">
    <property type="entry name" value="RING-H2_synoviolin"/>
    <property type="match status" value="1"/>
</dbReference>
<evidence type="ECO:0000256" key="2">
    <source>
        <dbReference type="ARBA" id="ARBA00004477"/>
    </source>
</evidence>
<evidence type="ECO:0000259" key="18">
    <source>
        <dbReference type="PROSITE" id="PS50089"/>
    </source>
</evidence>
<keyword evidence="12" id="KW-0862">Zinc</keyword>
<keyword evidence="7 17" id="KW-0812">Transmembrane</keyword>
<evidence type="ECO:0000256" key="3">
    <source>
        <dbReference type="ARBA" id="ARBA00004906"/>
    </source>
</evidence>
<keyword evidence="13 17" id="KW-1133">Transmembrane helix</keyword>
<dbReference type="GO" id="GO:0061630">
    <property type="term" value="F:ubiquitin protein ligase activity"/>
    <property type="evidence" value="ECO:0000318"/>
    <property type="project" value="GO_Central"/>
</dbReference>
<evidence type="ECO:0000313" key="19">
    <source>
        <dbReference type="EMBL" id="PTQ34967.1"/>
    </source>
</evidence>
<feature type="transmembrane region" description="Helical" evidence="17">
    <location>
        <begin position="154"/>
        <end position="173"/>
    </location>
</feature>
<evidence type="ECO:0000256" key="11">
    <source>
        <dbReference type="ARBA" id="ARBA00022824"/>
    </source>
</evidence>
<dbReference type="Gene3D" id="3.30.40.10">
    <property type="entry name" value="Zinc/RING finger domain, C3HC4 (zinc finger)"/>
    <property type="match status" value="1"/>
</dbReference>
<comment type="similarity">
    <text evidence="4">Belongs to the HRD1 family.</text>
</comment>
<evidence type="ECO:0000256" key="10">
    <source>
        <dbReference type="ARBA" id="ARBA00022786"/>
    </source>
</evidence>
<keyword evidence="8" id="KW-0479">Metal-binding</keyword>
<dbReference type="EC" id="2.3.2.27" evidence="5"/>
<evidence type="ECO:0000256" key="13">
    <source>
        <dbReference type="ARBA" id="ARBA00022989"/>
    </source>
</evidence>
<evidence type="ECO:0000256" key="17">
    <source>
        <dbReference type="SAM" id="Phobius"/>
    </source>
</evidence>
<dbReference type="InterPro" id="IPR013083">
    <property type="entry name" value="Znf_RING/FYVE/PHD"/>
</dbReference>
<dbReference type="PANTHER" id="PTHR22763:SF184">
    <property type="entry name" value="E3 UBIQUITIN-PROTEIN LIGASE SYNOVIOLIN"/>
    <property type="match status" value="1"/>
</dbReference>
<keyword evidence="10" id="KW-0833">Ubl conjugation pathway</keyword>
<feature type="compositionally biased region" description="Polar residues" evidence="16">
    <location>
        <begin position="564"/>
        <end position="577"/>
    </location>
</feature>
<dbReference type="Pfam" id="PF25563">
    <property type="entry name" value="TPR_SYVN1_N"/>
    <property type="match status" value="1"/>
</dbReference>
<dbReference type="SMART" id="SM00184">
    <property type="entry name" value="RING"/>
    <property type="match status" value="1"/>
</dbReference>
<evidence type="ECO:0000256" key="14">
    <source>
        <dbReference type="ARBA" id="ARBA00023136"/>
    </source>
</evidence>
<feature type="domain" description="RING-type" evidence="18">
    <location>
        <begin position="346"/>
        <end position="384"/>
    </location>
</feature>
<dbReference type="InterPro" id="IPR058051">
    <property type="entry name" value="Znf_RING_synoviolin"/>
</dbReference>
<evidence type="ECO:0000256" key="6">
    <source>
        <dbReference type="ARBA" id="ARBA00022679"/>
    </source>
</evidence>
<evidence type="ECO:0000256" key="1">
    <source>
        <dbReference type="ARBA" id="ARBA00000900"/>
    </source>
</evidence>
<feature type="region of interest" description="Disordered" evidence="16">
    <location>
        <begin position="662"/>
        <end position="709"/>
    </location>
</feature>
<keyword evidence="9 15" id="KW-0863">Zinc-finger</keyword>
<feature type="transmembrane region" description="Helical" evidence="17">
    <location>
        <begin position="59"/>
        <end position="78"/>
    </location>
</feature>
<dbReference type="Proteomes" id="UP000244005">
    <property type="component" value="Unassembled WGS sequence"/>
</dbReference>
<keyword evidence="11" id="KW-0256">Endoplasmic reticulum</keyword>
<reference evidence="20" key="1">
    <citation type="journal article" date="2017" name="Cell">
        <title>Insights into land plant evolution garnered from the Marchantia polymorpha genome.</title>
        <authorList>
            <person name="Bowman J.L."/>
            <person name="Kohchi T."/>
            <person name="Yamato K.T."/>
            <person name="Jenkins J."/>
            <person name="Shu S."/>
            <person name="Ishizaki K."/>
            <person name="Yamaoka S."/>
            <person name="Nishihama R."/>
            <person name="Nakamura Y."/>
            <person name="Berger F."/>
            <person name="Adam C."/>
            <person name="Aki S.S."/>
            <person name="Althoff F."/>
            <person name="Araki T."/>
            <person name="Arteaga-Vazquez M.A."/>
            <person name="Balasubrmanian S."/>
            <person name="Barry K."/>
            <person name="Bauer D."/>
            <person name="Boehm C.R."/>
            <person name="Briginshaw L."/>
            <person name="Caballero-Perez J."/>
            <person name="Catarino B."/>
            <person name="Chen F."/>
            <person name="Chiyoda S."/>
            <person name="Chovatia M."/>
            <person name="Davies K.M."/>
            <person name="Delmans M."/>
            <person name="Demura T."/>
            <person name="Dierschke T."/>
            <person name="Dolan L."/>
            <person name="Dorantes-Acosta A.E."/>
            <person name="Eklund D.M."/>
            <person name="Florent S.N."/>
            <person name="Flores-Sandoval E."/>
            <person name="Fujiyama A."/>
            <person name="Fukuzawa H."/>
            <person name="Galik B."/>
            <person name="Grimanelli D."/>
            <person name="Grimwood J."/>
            <person name="Grossniklaus U."/>
            <person name="Hamada T."/>
            <person name="Haseloff J."/>
            <person name="Hetherington A.J."/>
            <person name="Higo A."/>
            <person name="Hirakawa Y."/>
            <person name="Hundley H.N."/>
            <person name="Ikeda Y."/>
            <person name="Inoue K."/>
            <person name="Inoue S.I."/>
            <person name="Ishida S."/>
            <person name="Jia Q."/>
            <person name="Kakita M."/>
            <person name="Kanazawa T."/>
            <person name="Kawai Y."/>
            <person name="Kawashima T."/>
            <person name="Kennedy M."/>
            <person name="Kinose K."/>
            <person name="Kinoshita T."/>
            <person name="Kohara Y."/>
            <person name="Koide E."/>
            <person name="Komatsu K."/>
            <person name="Kopischke S."/>
            <person name="Kubo M."/>
            <person name="Kyozuka J."/>
            <person name="Lagercrantz U."/>
            <person name="Lin S.S."/>
            <person name="Lindquist E."/>
            <person name="Lipzen A.M."/>
            <person name="Lu C.W."/>
            <person name="De Luna E."/>
            <person name="Martienssen R.A."/>
            <person name="Minamino N."/>
            <person name="Mizutani M."/>
            <person name="Mizutani M."/>
            <person name="Mochizuki N."/>
            <person name="Monte I."/>
            <person name="Mosher R."/>
            <person name="Nagasaki H."/>
            <person name="Nakagami H."/>
            <person name="Naramoto S."/>
            <person name="Nishitani K."/>
            <person name="Ohtani M."/>
            <person name="Okamoto T."/>
            <person name="Okumura M."/>
            <person name="Phillips J."/>
            <person name="Pollak B."/>
            <person name="Reinders A."/>
            <person name="Rovekamp M."/>
            <person name="Sano R."/>
            <person name="Sawa S."/>
            <person name="Schmid M.W."/>
            <person name="Shirakawa M."/>
            <person name="Solano R."/>
            <person name="Spunde A."/>
            <person name="Suetsugu N."/>
            <person name="Sugano S."/>
            <person name="Sugiyama A."/>
            <person name="Sun R."/>
            <person name="Suzuki Y."/>
            <person name="Takenaka M."/>
            <person name="Takezawa D."/>
            <person name="Tomogane H."/>
            <person name="Tsuzuki M."/>
            <person name="Ueda T."/>
            <person name="Umeda M."/>
            <person name="Ward J.M."/>
            <person name="Watanabe Y."/>
            <person name="Yazaki K."/>
            <person name="Yokoyama R."/>
            <person name="Yoshitake Y."/>
            <person name="Yotsui I."/>
            <person name="Zachgo S."/>
            <person name="Schmutz J."/>
        </authorList>
    </citation>
    <scope>NUCLEOTIDE SEQUENCE [LARGE SCALE GENOMIC DNA]</scope>
    <source>
        <strain evidence="20">Tak-1</strain>
    </source>
</reference>